<evidence type="ECO:0000256" key="9">
    <source>
        <dbReference type="SAM" id="MobiDB-lite"/>
    </source>
</evidence>
<evidence type="ECO:0000313" key="12">
    <source>
        <dbReference type="Proteomes" id="UP001172155"/>
    </source>
</evidence>
<dbReference type="CDD" id="cd11655">
    <property type="entry name" value="rap1_myb-like"/>
    <property type="match status" value="2"/>
</dbReference>
<dbReference type="InterPro" id="IPR036431">
    <property type="entry name" value="ARID_dom_sf"/>
</dbReference>
<dbReference type="InterPro" id="IPR009057">
    <property type="entry name" value="Homeodomain-like_sf"/>
</dbReference>
<dbReference type="SUPFAM" id="SSF46774">
    <property type="entry name" value="ARID-like"/>
    <property type="match status" value="1"/>
</dbReference>
<evidence type="ECO:0000256" key="7">
    <source>
        <dbReference type="ARBA" id="ARBA00023242"/>
    </source>
</evidence>
<dbReference type="Pfam" id="PF01388">
    <property type="entry name" value="ARID"/>
    <property type="match status" value="1"/>
</dbReference>
<evidence type="ECO:0000313" key="11">
    <source>
        <dbReference type="EMBL" id="KAK0743091.1"/>
    </source>
</evidence>
<dbReference type="InterPro" id="IPR039595">
    <property type="entry name" value="TE2IP/Rap1"/>
</dbReference>
<keyword evidence="4" id="KW-0805">Transcription regulation</keyword>
<dbReference type="AlphaFoldDB" id="A0AA40EPG4"/>
<protein>
    <recommendedName>
        <fullName evidence="8">DNA-binding protein RAP1</fullName>
    </recommendedName>
</protein>
<keyword evidence="2 8" id="KW-0158">Chromosome</keyword>
<evidence type="ECO:0000256" key="6">
    <source>
        <dbReference type="ARBA" id="ARBA00023163"/>
    </source>
</evidence>
<dbReference type="PANTHER" id="PTHR16466:SF6">
    <property type="entry name" value="TELOMERIC REPEAT-BINDING FACTOR 2-INTERACTING PROTEIN 1"/>
    <property type="match status" value="1"/>
</dbReference>
<keyword evidence="3 8" id="KW-0779">Telomere</keyword>
<dbReference type="Gene3D" id="1.10.10.60">
    <property type="entry name" value="Homeodomain-like"/>
    <property type="match status" value="2"/>
</dbReference>
<dbReference type="GO" id="GO:0010833">
    <property type="term" value="P:telomere maintenance via telomere lengthening"/>
    <property type="evidence" value="ECO:0007669"/>
    <property type="project" value="UniProtKB-UniRule"/>
</dbReference>
<comment type="function">
    <text evidence="8">Involved in the regulation of telomere length, clustering and has a specific role in telomere position effect (TPE).</text>
</comment>
<dbReference type="PROSITE" id="PS51011">
    <property type="entry name" value="ARID"/>
    <property type="match status" value="1"/>
</dbReference>
<feature type="compositionally biased region" description="Low complexity" evidence="9">
    <location>
        <begin position="722"/>
        <end position="736"/>
    </location>
</feature>
<dbReference type="EMBL" id="JAUKUD010000005">
    <property type="protein sequence ID" value="KAK0743091.1"/>
    <property type="molecule type" value="Genomic_DNA"/>
</dbReference>
<dbReference type="GO" id="GO:0042162">
    <property type="term" value="F:telomeric DNA binding"/>
    <property type="evidence" value="ECO:0007669"/>
    <property type="project" value="TreeGrafter"/>
</dbReference>
<keyword evidence="6" id="KW-0804">Transcription</keyword>
<gene>
    <name evidence="11" type="ORF">B0T18DRAFT_489911</name>
</gene>
<comment type="subunit">
    <text evidence="8">Homodimer.</text>
</comment>
<dbReference type="InterPro" id="IPR038104">
    <property type="entry name" value="Rap1_C_sf"/>
</dbReference>
<feature type="compositionally biased region" description="Polar residues" evidence="9">
    <location>
        <begin position="688"/>
        <end position="710"/>
    </location>
</feature>
<keyword evidence="12" id="KW-1185">Reference proteome</keyword>
<dbReference type="SMART" id="SM01014">
    <property type="entry name" value="ARID"/>
    <property type="match status" value="1"/>
</dbReference>
<comment type="caution">
    <text evidence="11">The sequence shown here is derived from an EMBL/GenBank/DDBJ whole genome shotgun (WGS) entry which is preliminary data.</text>
</comment>
<comment type="subcellular location">
    <subcellularLocation>
        <location evidence="8">Nucleus</location>
    </subcellularLocation>
    <subcellularLocation>
        <location evidence="8">Chromosome</location>
        <location evidence="8">Telomere</location>
    </subcellularLocation>
</comment>
<feature type="compositionally biased region" description="Polar residues" evidence="9">
    <location>
        <begin position="179"/>
        <end position="189"/>
    </location>
</feature>
<evidence type="ECO:0000256" key="4">
    <source>
        <dbReference type="ARBA" id="ARBA00023015"/>
    </source>
</evidence>
<feature type="compositionally biased region" description="Acidic residues" evidence="9">
    <location>
        <begin position="536"/>
        <end position="545"/>
    </location>
</feature>
<proteinExistence type="inferred from homology"/>
<dbReference type="InterPro" id="IPR001606">
    <property type="entry name" value="ARID_dom"/>
</dbReference>
<dbReference type="Pfam" id="PF11626">
    <property type="entry name" value="Rap1_C"/>
    <property type="match status" value="1"/>
</dbReference>
<feature type="region of interest" description="Disordered" evidence="9">
    <location>
        <begin position="173"/>
        <end position="216"/>
    </location>
</feature>
<organism evidence="11 12">
    <name type="scientific">Schizothecium vesticola</name>
    <dbReference type="NCBI Taxonomy" id="314040"/>
    <lineage>
        <taxon>Eukaryota</taxon>
        <taxon>Fungi</taxon>
        <taxon>Dikarya</taxon>
        <taxon>Ascomycota</taxon>
        <taxon>Pezizomycotina</taxon>
        <taxon>Sordariomycetes</taxon>
        <taxon>Sordariomycetidae</taxon>
        <taxon>Sordariales</taxon>
        <taxon>Schizotheciaceae</taxon>
        <taxon>Schizothecium</taxon>
    </lineage>
</organism>
<evidence type="ECO:0000256" key="1">
    <source>
        <dbReference type="ARBA" id="ARBA00010467"/>
    </source>
</evidence>
<evidence type="ECO:0000256" key="3">
    <source>
        <dbReference type="ARBA" id="ARBA00022895"/>
    </source>
</evidence>
<dbReference type="PANTHER" id="PTHR16466">
    <property type="entry name" value="TELOMERE REPEAT-BINDING FACTOR 2-INTERACTING PROTEIN 1"/>
    <property type="match status" value="1"/>
</dbReference>
<dbReference type="Pfam" id="PF08914">
    <property type="entry name" value="Myb_Rap1"/>
    <property type="match status" value="2"/>
</dbReference>
<dbReference type="Pfam" id="PF16589">
    <property type="entry name" value="BRCT_2"/>
    <property type="match status" value="1"/>
</dbReference>
<evidence type="ECO:0000256" key="5">
    <source>
        <dbReference type="ARBA" id="ARBA00023159"/>
    </source>
</evidence>
<feature type="compositionally biased region" description="Polar residues" evidence="9">
    <location>
        <begin position="301"/>
        <end position="314"/>
    </location>
</feature>
<dbReference type="CDD" id="cd16100">
    <property type="entry name" value="ARID"/>
    <property type="match status" value="1"/>
</dbReference>
<dbReference type="InterPro" id="IPR001357">
    <property type="entry name" value="BRCT_dom"/>
</dbReference>
<keyword evidence="7 8" id="KW-0539">Nucleus</keyword>
<dbReference type="GO" id="GO:0031848">
    <property type="term" value="P:protection from non-homologous end joining at telomere"/>
    <property type="evidence" value="ECO:0007669"/>
    <property type="project" value="TreeGrafter"/>
</dbReference>
<evidence type="ECO:0000256" key="8">
    <source>
        <dbReference type="RuleBase" id="RU367107"/>
    </source>
</evidence>
<dbReference type="Gene3D" id="1.10.10.2170">
    <property type="match status" value="1"/>
</dbReference>
<feature type="domain" description="ARID" evidence="10">
    <location>
        <begin position="431"/>
        <end position="521"/>
    </location>
</feature>
<feature type="compositionally biased region" description="Pro residues" evidence="9">
    <location>
        <begin position="816"/>
        <end position="826"/>
    </location>
</feature>
<dbReference type="SUPFAM" id="SSF46689">
    <property type="entry name" value="Homeodomain-like"/>
    <property type="match status" value="2"/>
</dbReference>
<accession>A0AA40EPG4</accession>
<evidence type="ECO:0000256" key="2">
    <source>
        <dbReference type="ARBA" id="ARBA00022454"/>
    </source>
</evidence>
<reference evidence="11" key="1">
    <citation type="submission" date="2023-06" db="EMBL/GenBank/DDBJ databases">
        <title>Genome-scale phylogeny and comparative genomics of the fungal order Sordariales.</title>
        <authorList>
            <consortium name="Lawrence Berkeley National Laboratory"/>
            <person name="Hensen N."/>
            <person name="Bonometti L."/>
            <person name="Westerberg I."/>
            <person name="Brannstrom I.O."/>
            <person name="Guillou S."/>
            <person name="Cros-Aarteil S."/>
            <person name="Calhoun S."/>
            <person name="Haridas S."/>
            <person name="Kuo A."/>
            <person name="Mondo S."/>
            <person name="Pangilinan J."/>
            <person name="Riley R."/>
            <person name="LaButti K."/>
            <person name="Andreopoulos B."/>
            <person name="Lipzen A."/>
            <person name="Chen C."/>
            <person name="Yanf M."/>
            <person name="Daum C."/>
            <person name="Ng V."/>
            <person name="Clum A."/>
            <person name="Steindorff A."/>
            <person name="Ohm R."/>
            <person name="Martin F."/>
            <person name="Silar P."/>
            <person name="Natvig D."/>
            <person name="Lalanne C."/>
            <person name="Gautier V."/>
            <person name="Ament-velasquez S.L."/>
            <person name="Kruys A."/>
            <person name="Hutchinson M.I."/>
            <person name="Powell A.J."/>
            <person name="Barry K."/>
            <person name="Miller A.N."/>
            <person name="Grigoriev I.V."/>
            <person name="Debuchy R."/>
            <person name="Gladieux P."/>
            <person name="Thoren M.H."/>
            <person name="Johannesson H."/>
        </authorList>
    </citation>
    <scope>NUCLEOTIDE SEQUENCE</scope>
    <source>
        <strain evidence="11">SMH3187-1</strain>
    </source>
</reference>
<dbReference type="Proteomes" id="UP001172155">
    <property type="component" value="Unassembled WGS sequence"/>
</dbReference>
<name>A0AA40EPG4_9PEZI</name>
<keyword evidence="5" id="KW-0010">Activator</keyword>
<dbReference type="GO" id="GO:0070187">
    <property type="term" value="C:shelterin complex"/>
    <property type="evidence" value="ECO:0007669"/>
    <property type="project" value="TreeGrafter"/>
</dbReference>
<evidence type="ECO:0000259" key="10">
    <source>
        <dbReference type="PROSITE" id="PS51011"/>
    </source>
</evidence>
<dbReference type="Gene3D" id="1.10.150.60">
    <property type="entry name" value="ARID DNA-binding domain"/>
    <property type="match status" value="1"/>
</dbReference>
<dbReference type="InterPro" id="IPR021661">
    <property type="entry name" value="Rap1_C"/>
</dbReference>
<sequence length="945" mass="105379">MAPPIVYDNVARVADSDENTLFSGAKFWVHQRVPLRSSIINDITANGGREVKLEKLADIIIADHARKDAPANSVSWKYIAESVKRGQLAAIAEYRIGGPAGPARSTVGTSAPVRQTRTPFTPEEDRMLVEWVRTQPYSQGNVCYQEFADKHPRHTWQSYKDRYRKYLINTPDKGAAAAPSSTLQQHTSVPQPPPVEPRTPAAVSSHPSKKRNHFMTEEDQILRDYVLKRVAEGEGESGNRIYQEIEAMYPHRSFHSWRDRWLRHLSKRVPEKETEASGVSTFPGGCTVPGLSTIPEAPTVPGTSTISGTFIPRSSRSETNDPRWNTNALRRQDGANFIQRAWRAWRFGKAVRSWLDSKLEQVQIKEETPNTKVEMVPVQDSMDAEPEIEEAAVQPETEVQAEAETWYPAEVEMTNDESHQIPSPTSSAPPRSAKEQFYIDIQRYYEDSELPLKKWLTVGNKTLELWDLWKAVTDQDEESGYQDWELIAEILNFDWLDNPNVTIQLKVAFDEHLKGFEEALKSFEEEMAAWGGEKGEEGEEGEEGEGGSQQHPAQIPEILESSPPVPATKRRREHLVSSPILGVSPPSKRLRYGPDQDVPETPEKPEQAGQTTPRAGHTVEPMSLRTKRQHDLAQGASTEAIPEPETQDFSFRQHPGHGDAEPDLLELQHGEPLLSDDSDSEFPLLEQLIQNPTKFKNQKPSPRSESSSDAFGTPMESPPTRPTRTAPAADPTLARPQLASSAAPNPTPRPLLTNRLAPIIYFSPPRRPPSGMSRPPRATRPLVSEPNPFPPPPSRADTTRRQSGQAAPLAFFSSSPPQPKQSPEPGPESLAALTPTEFEARVQEYVEAGYRGADVMRALRATNMVVDEAELVMESLANRQGIPGNTPGVWTKKDDDDMASVMTMDQLRALGGGTSQLQRVADEKLERLVKKHGAGNVEERRKYVQ</sequence>
<feature type="region of interest" description="Disordered" evidence="9">
    <location>
        <begin position="292"/>
        <end position="325"/>
    </location>
</feature>
<feature type="region of interest" description="Disordered" evidence="9">
    <location>
        <begin position="530"/>
        <end position="835"/>
    </location>
</feature>
<dbReference type="InterPro" id="IPR015010">
    <property type="entry name" value="TERF2IP_Myb"/>
</dbReference>
<comment type="similarity">
    <text evidence="1 8">Belongs to the RAP1 family.</text>
</comment>